<dbReference type="STRING" id="1210090.GCA_001613185_06765"/>
<name>A0A366DY86_9NOCA</name>
<protein>
    <recommendedName>
        <fullName evidence="5">Sodium:proton antiporter</fullName>
    </recommendedName>
</protein>
<dbReference type="AlphaFoldDB" id="A0A366DY86"/>
<evidence type="ECO:0000313" key="3">
    <source>
        <dbReference type="EMBL" id="RBO94234.1"/>
    </source>
</evidence>
<keyword evidence="4" id="KW-1185">Reference proteome</keyword>
<organism evidence="3 4">
    <name type="scientific">Nocardia puris</name>
    <dbReference type="NCBI Taxonomy" id="208602"/>
    <lineage>
        <taxon>Bacteria</taxon>
        <taxon>Bacillati</taxon>
        <taxon>Actinomycetota</taxon>
        <taxon>Actinomycetes</taxon>
        <taxon>Mycobacteriales</taxon>
        <taxon>Nocardiaceae</taxon>
        <taxon>Nocardia</taxon>
    </lineage>
</organism>
<evidence type="ECO:0000256" key="1">
    <source>
        <dbReference type="SAM" id="MobiDB-lite"/>
    </source>
</evidence>
<feature type="transmembrane region" description="Helical" evidence="2">
    <location>
        <begin position="52"/>
        <end position="72"/>
    </location>
</feature>
<keyword evidence="2" id="KW-0472">Membrane</keyword>
<keyword evidence="2" id="KW-0812">Transmembrane</keyword>
<comment type="caution">
    <text evidence="3">The sequence shown here is derived from an EMBL/GenBank/DDBJ whole genome shotgun (WGS) entry which is preliminary data.</text>
</comment>
<accession>A0A366DY86</accession>
<feature type="region of interest" description="Disordered" evidence="1">
    <location>
        <begin position="1"/>
        <end position="27"/>
    </location>
</feature>
<dbReference type="Pfam" id="PF19853">
    <property type="entry name" value="DUF6328"/>
    <property type="match status" value="1"/>
</dbReference>
<feature type="transmembrane region" description="Helical" evidence="2">
    <location>
        <begin position="152"/>
        <end position="173"/>
    </location>
</feature>
<gene>
    <name evidence="3" type="ORF">DFR74_102657</name>
</gene>
<sequence>MSTPHAPLSGEGPREKRRESAPAAHDAWNLRARAETPTQRLDRNWAHLLQELRVLQTGVQVLTGFLMILPFQPAFGALSDGMRAVYLMTAAAAVCGAIVLMAPVAWHRLLFRRRRLQTLVWAAHRYAMVGLVLLGVAIGGVCTLMVDLVVGPVAAAFAGASTVVLFLVVWLAAPMRRRWTAGEPDHGLPVRRRDRRVVRGTGPPNRRGVPGLMR</sequence>
<dbReference type="EMBL" id="QNRE01000002">
    <property type="protein sequence ID" value="RBO94234.1"/>
    <property type="molecule type" value="Genomic_DNA"/>
</dbReference>
<feature type="transmembrane region" description="Helical" evidence="2">
    <location>
        <begin position="84"/>
        <end position="106"/>
    </location>
</feature>
<evidence type="ECO:0000256" key="2">
    <source>
        <dbReference type="SAM" id="Phobius"/>
    </source>
</evidence>
<evidence type="ECO:0008006" key="5">
    <source>
        <dbReference type="Google" id="ProtNLM"/>
    </source>
</evidence>
<keyword evidence="2" id="KW-1133">Transmembrane helix</keyword>
<proteinExistence type="predicted"/>
<dbReference type="RefSeq" id="WP_228788453.1">
    <property type="nucleotide sequence ID" value="NZ_CP107943.1"/>
</dbReference>
<dbReference type="Proteomes" id="UP000252586">
    <property type="component" value="Unassembled WGS sequence"/>
</dbReference>
<evidence type="ECO:0000313" key="4">
    <source>
        <dbReference type="Proteomes" id="UP000252586"/>
    </source>
</evidence>
<feature type="transmembrane region" description="Helical" evidence="2">
    <location>
        <begin position="126"/>
        <end position="146"/>
    </location>
</feature>
<dbReference type="InterPro" id="IPR046291">
    <property type="entry name" value="DUF6328"/>
</dbReference>
<reference evidence="3 4" key="1">
    <citation type="submission" date="2018-06" db="EMBL/GenBank/DDBJ databases">
        <title>Genomic Encyclopedia of Type Strains, Phase IV (KMG-IV): sequencing the most valuable type-strain genomes for metagenomic binning, comparative biology and taxonomic classification.</title>
        <authorList>
            <person name="Goeker M."/>
        </authorList>
    </citation>
    <scope>NUCLEOTIDE SEQUENCE [LARGE SCALE GENOMIC DNA]</scope>
    <source>
        <strain evidence="3 4">DSM 44599</strain>
    </source>
</reference>